<organism evidence="4 5">
    <name type="scientific">Emergencia timonensis</name>
    <dbReference type="NCBI Taxonomy" id="1776384"/>
    <lineage>
        <taxon>Bacteria</taxon>
        <taxon>Bacillati</taxon>
        <taxon>Bacillota</taxon>
        <taxon>Clostridia</taxon>
        <taxon>Peptostreptococcales</taxon>
        <taxon>Anaerovoracaceae</taxon>
        <taxon>Emergencia</taxon>
    </lineage>
</organism>
<sequence length="160" mass="17293">MNKILVQIGDGNTAAAGQTLVSYALGSCIGVCLYDKEIKIAGMVHAVLPAKKGGEVTAAEQQYRYADQGIRRLIDQMCSCGAKKSRLTAKLVGGAQMFQTINYEWDIGKKNIQMAKKILAAEGIPLLAEDTGSDYGRTVWFTAEDGRVRVEAAKHPSIEL</sequence>
<dbReference type="SUPFAM" id="SSF64438">
    <property type="entry name" value="CNF1/YfiH-like putative cysteine hydrolases"/>
    <property type="match status" value="1"/>
</dbReference>
<dbReference type="STRING" id="1776384.GCA_900086585_01463"/>
<dbReference type="PROSITE" id="PS51257">
    <property type="entry name" value="PROKAR_LIPOPROTEIN"/>
    <property type="match status" value="1"/>
</dbReference>
<keyword evidence="1 3" id="KW-0145">Chemotaxis</keyword>
<evidence type="ECO:0000256" key="3">
    <source>
        <dbReference type="HAMAP-Rule" id="MF_01440"/>
    </source>
</evidence>
<dbReference type="Proteomes" id="UP000284841">
    <property type="component" value="Unassembled WGS sequence"/>
</dbReference>
<dbReference type="Pfam" id="PF03975">
    <property type="entry name" value="CheD"/>
    <property type="match status" value="1"/>
</dbReference>
<dbReference type="AlphaFoldDB" id="A0A415DTU2"/>
<dbReference type="InterPro" id="IPR011324">
    <property type="entry name" value="Cytotoxic_necrot_fac-like_cat"/>
</dbReference>
<dbReference type="PANTHER" id="PTHR35147">
    <property type="entry name" value="CHEMORECEPTOR GLUTAMINE DEAMIDASE CHED-RELATED"/>
    <property type="match status" value="1"/>
</dbReference>
<dbReference type="PANTHER" id="PTHR35147:SF1">
    <property type="entry name" value="CHEMORECEPTOR GLUTAMINE DEAMIDASE CHED-RELATED"/>
    <property type="match status" value="1"/>
</dbReference>
<keyword evidence="5" id="KW-1185">Reference proteome</keyword>
<proteinExistence type="inferred from homology"/>
<keyword evidence="2 3" id="KW-0378">Hydrolase</keyword>
<comment type="caution">
    <text evidence="4">The sequence shown here is derived from an EMBL/GenBank/DDBJ whole genome shotgun (WGS) entry which is preliminary data.</text>
</comment>
<evidence type="ECO:0000256" key="2">
    <source>
        <dbReference type="ARBA" id="ARBA00022801"/>
    </source>
</evidence>
<dbReference type="EMBL" id="QRMS01000009">
    <property type="protein sequence ID" value="RHJ83372.1"/>
    <property type="molecule type" value="Genomic_DNA"/>
</dbReference>
<dbReference type="GO" id="GO:0050568">
    <property type="term" value="F:protein-glutamine glutaminase activity"/>
    <property type="evidence" value="ECO:0007669"/>
    <property type="project" value="UniProtKB-UniRule"/>
</dbReference>
<comment type="similarity">
    <text evidence="3">Belongs to the CheD family.</text>
</comment>
<dbReference type="EC" id="3.5.1.44" evidence="3"/>
<comment type="function">
    <text evidence="3">Probably deamidates glutamine residues to glutamate on methyl-accepting chemotaxis receptors (MCPs), playing an important role in chemotaxis.</text>
</comment>
<gene>
    <name evidence="3" type="primary">cheD</name>
    <name evidence="4" type="ORF">DW099_18830</name>
</gene>
<dbReference type="OrthoDB" id="9807202at2"/>
<evidence type="ECO:0000313" key="5">
    <source>
        <dbReference type="Proteomes" id="UP000284841"/>
    </source>
</evidence>
<comment type="catalytic activity">
    <reaction evidence="3">
        <text>L-glutaminyl-[protein] + H2O = L-glutamyl-[protein] + NH4(+)</text>
        <dbReference type="Rhea" id="RHEA:16441"/>
        <dbReference type="Rhea" id="RHEA-COMP:10207"/>
        <dbReference type="Rhea" id="RHEA-COMP:10208"/>
        <dbReference type="ChEBI" id="CHEBI:15377"/>
        <dbReference type="ChEBI" id="CHEBI:28938"/>
        <dbReference type="ChEBI" id="CHEBI:29973"/>
        <dbReference type="ChEBI" id="CHEBI:30011"/>
        <dbReference type="EC" id="3.5.1.44"/>
    </reaction>
</comment>
<dbReference type="InterPro" id="IPR005659">
    <property type="entry name" value="Chemorcpt_Glu_NH3ase_CheD"/>
</dbReference>
<dbReference type="HAMAP" id="MF_01440">
    <property type="entry name" value="CheD"/>
    <property type="match status" value="1"/>
</dbReference>
<dbReference type="RefSeq" id="WP_067535906.1">
    <property type="nucleotide sequence ID" value="NZ_AP025567.1"/>
</dbReference>
<protein>
    <recommendedName>
        <fullName evidence="3">Probable chemoreceptor glutamine deamidase CheD</fullName>
        <ecNumber evidence="3">3.5.1.44</ecNumber>
    </recommendedName>
</protein>
<dbReference type="GO" id="GO:0006935">
    <property type="term" value="P:chemotaxis"/>
    <property type="evidence" value="ECO:0007669"/>
    <property type="project" value="UniProtKB-UniRule"/>
</dbReference>
<dbReference type="Gene3D" id="3.30.1330.200">
    <property type="match status" value="1"/>
</dbReference>
<evidence type="ECO:0000313" key="4">
    <source>
        <dbReference type="EMBL" id="RHJ83372.1"/>
    </source>
</evidence>
<accession>A0A415DTU2</accession>
<dbReference type="GeneID" id="83003842"/>
<dbReference type="InterPro" id="IPR038592">
    <property type="entry name" value="CheD-like_sf"/>
</dbReference>
<evidence type="ECO:0000256" key="1">
    <source>
        <dbReference type="ARBA" id="ARBA00022500"/>
    </source>
</evidence>
<name>A0A415DTU2_9FIRM</name>
<dbReference type="CDD" id="cd16352">
    <property type="entry name" value="CheD"/>
    <property type="match status" value="1"/>
</dbReference>
<reference evidence="4 5" key="1">
    <citation type="submission" date="2018-08" db="EMBL/GenBank/DDBJ databases">
        <title>A genome reference for cultivated species of the human gut microbiota.</title>
        <authorList>
            <person name="Zou Y."/>
            <person name="Xue W."/>
            <person name="Luo G."/>
        </authorList>
    </citation>
    <scope>NUCLEOTIDE SEQUENCE [LARGE SCALE GENOMIC DNA]</scope>
    <source>
        <strain evidence="4 5">AM07-24</strain>
    </source>
</reference>